<dbReference type="PANTHER" id="PTHR33055">
    <property type="entry name" value="TRANSPOSASE FOR INSERTION SEQUENCE ELEMENT IS1111A"/>
    <property type="match status" value="1"/>
</dbReference>
<dbReference type="InterPro" id="IPR047650">
    <property type="entry name" value="Transpos_IS110"/>
</dbReference>
<name>A0A7X0PMH7_9BURK</name>
<dbReference type="GO" id="GO:0006313">
    <property type="term" value="P:DNA transposition"/>
    <property type="evidence" value="ECO:0007669"/>
    <property type="project" value="InterPro"/>
</dbReference>
<sequence length="371" mass="41502">MDESINFFVGLDAHKDSIAVAVCEAGREPSRFVGTLGPDVQGVLKALRKYGPARHVSVVYEAGPTGYGLHRELSRRGYQCEVIAPSLIPRRAGERIKTDRRDCARLAELSRAGELRAIWVPDEAHEAMRNLWRAREDAVNMRLKVRQQLKAFLLRQDRRYTGKTSWTKMHQRWIADQRFGHPADQIALTEYQLAVQAAQERVQRMTVALQQAVQGWRFEPVVAALRALRGIDIVSAIGLVCEIGDINRFATARQLMGYLGLVPSEHSSGNSVRRGSITKTGNAHARRLLTEAAWNYRFPARVSNELRDRSKALPPGIRTHAWKAQVRLCGRFAQLSGRGVQANKVCVAVARELAGFIWAISKQVENAPAAQ</sequence>
<evidence type="ECO:0000259" key="1">
    <source>
        <dbReference type="Pfam" id="PF01548"/>
    </source>
</evidence>
<dbReference type="Pfam" id="PF02371">
    <property type="entry name" value="Transposase_20"/>
    <property type="match status" value="1"/>
</dbReference>
<feature type="domain" description="Transposase IS110-like N-terminal" evidence="1">
    <location>
        <begin position="9"/>
        <end position="154"/>
    </location>
</feature>
<keyword evidence="4" id="KW-1185">Reference proteome</keyword>
<dbReference type="InterPro" id="IPR003346">
    <property type="entry name" value="Transposase_20"/>
</dbReference>
<dbReference type="AlphaFoldDB" id="A0A7X0PMH7"/>
<feature type="domain" description="Transposase IS116/IS110/IS902 C-terminal" evidence="2">
    <location>
        <begin position="224"/>
        <end position="295"/>
    </location>
</feature>
<dbReference type="GO" id="GO:0003677">
    <property type="term" value="F:DNA binding"/>
    <property type="evidence" value="ECO:0007669"/>
    <property type="project" value="InterPro"/>
</dbReference>
<evidence type="ECO:0000313" key="3">
    <source>
        <dbReference type="EMBL" id="MBB6564337.1"/>
    </source>
</evidence>
<dbReference type="RefSeq" id="WP_184866282.1">
    <property type="nucleotide sequence ID" value="NZ_JACHLK010000037.1"/>
</dbReference>
<gene>
    <name evidence="3" type="ORF">HNP48_007064</name>
</gene>
<dbReference type="GO" id="GO:0004803">
    <property type="term" value="F:transposase activity"/>
    <property type="evidence" value="ECO:0007669"/>
    <property type="project" value="InterPro"/>
</dbReference>
<dbReference type="InterPro" id="IPR002525">
    <property type="entry name" value="Transp_IS110-like_N"/>
</dbReference>
<dbReference type="Pfam" id="PF01548">
    <property type="entry name" value="DEDD_Tnp_IS110"/>
    <property type="match status" value="1"/>
</dbReference>
<dbReference type="PANTHER" id="PTHR33055:SF3">
    <property type="entry name" value="PUTATIVE TRANSPOSASE FOR IS117-RELATED"/>
    <property type="match status" value="1"/>
</dbReference>
<protein>
    <submittedName>
        <fullName evidence="3">Transposase</fullName>
    </submittedName>
</protein>
<dbReference type="EMBL" id="JACHLK010000037">
    <property type="protein sequence ID" value="MBB6564337.1"/>
    <property type="molecule type" value="Genomic_DNA"/>
</dbReference>
<dbReference type="Proteomes" id="UP000575083">
    <property type="component" value="Unassembled WGS sequence"/>
</dbReference>
<accession>A0A7X0PMH7</accession>
<dbReference type="NCBIfam" id="NF033542">
    <property type="entry name" value="transpos_IS110"/>
    <property type="match status" value="1"/>
</dbReference>
<organism evidence="3 4">
    <name type="scientific">Acidovorax soli</name>
    <dbReference type="NCBI Taxonomy" id="592050"/>
    <lineage>
        <taxon>Bacteria</taxon>
        <taxon>Pseudomonadati</taxon>
        <taxon>Pseudomonadota</taxon>
        <taxon>Betaproteobacteria</taxon>
        <taxon>Burkholderiales</taxon>
        <taxon>Comamonadaceae</taxon>
        <taxon>Acidovorax</taxon>
    </lineage>
</organism>
<proteinExistence type="predicted"/>
<evidence type="ECO:0000313" key="4">
    <source>
        <dbReference type="Proteomes" id="UP000575083"/>
    </source>
</evidence>
<evidence type="ECO:0000259" key="2">
    <source>
        <dbReference type="Pfam" id="PF02371"/>
    </source>
</evidence>
<reference evidence="3 4" key="1">
    <citation type="submission" date="2020-08" db="EMBL/GenBank/DDBJ databases">
        <title>Functional genomics of gut bacteria from endangered species of beetles.</title>
        <authorList>
            <person name="Carlos-Shanley C."/>
        </authorList>
    </citation>
    <scope>NUCLEOTIDE SEQUENCE [LARGE SCALE GENOMIC DNA]</scope>
    <source>
        <strain evidence="3 4">S00198</strain>
    </source>
</reference>
<comment type="caution">
    <text evidence="3">The sequence shown here is derived from an EMBL/GenBank/DDBJ whole genome shotgun (WGS) entry which is preliminary data.</text>
</comment>